<dbReference type="Pfam" id="PF18323">
    <property type="entry name" value="CSN5_C"/>
    <property type="match status" value="1"/>
</dbReference>
<comment type="similarity">
    <text evidence="1">Belongs to the peptidase M67A family. CSN5 subfamily.</text>
</comment>
<keyword evidence="5" id="KW-0378">Hydrolase</keyword>
<evidence type="ECO:0000259" key="8">
    <source>
        <dbReference type="PROSITE" id="PS50249"/>
    </source>
</evidence>
<dbReference type="SUPFAM" id="SSF102712">
    <property type="entry name" value="JAB1/MPN domain"/>
    <property type="match status" value="1"/>
</dbReference>
<dbReference type="InterPro" id="IPR040961">
    <property type="entry name" value="CSN5_C"/>
</dbReference>
<accession>A0ABQ8U5U2</accession>
<evidence type="ECO:0000256" key="6">
    <source>
        <dbReference type="ARBA" id="ARBA00022833"/>
    </source>
</evidence>
<dbReference type="Proteomes" id="UP001141327">
    <property type="component" value="Unassembled WGS sequence"/>
</dbReference>
<evidence type="ECO:0000256" key="4">
    <source>
        <dbReference type="ARBA" id="ARBA00022790"/>
    </source>
</evidence>
<evidence type="ECO:0000256" key="2">
    <source>
        <dbReference type="ARBA" id="ARBA00022670"/>
    </source>
</evidence>
<dbReference type="EMBL" id="JAPMOS010000139">
    <property type="protein sequence ID" value="KAJ4454704.1"/>
    <property type="molecule type" value="Genomic_DNA"/>
</dbReference>
<dbReference type="InterPro" id="IPR050242">
    <property type="entry name" value="JAMM_MPN+_peptidase_M67A"/>
</dbReference>
<keyword evidence="7" id="KW-0482">Metalloprotease</keyword>
<keyword evidence="3" id="KW-0479">Metal-binding</keyword>
<evidence type="ECO:0000313" key="9">
    <source>
        <dbReference type="EMBL" id="KAJ4454704.1"/>
    </source>
</evidence>
<reference evidence="9" key="1">
    <citation type="journal article" date="2022" name="bioRxiv">
        <title>Genomics of Preaxostyla Flagellates Illuminates Evolutionary Transitions and the Path Towards Mitochondrial Loss.</title>
        <authorList>
            <person name="Novak L.V.F."/>
            <person name="Treitli S.C."/>
            <person name="Pyrih J."/>
            <person name="Halakuc P."/>
            <person name="Pipaliya S.V."/>
            <person name="Vacek V."/>
            <person name="Brzon O."/>
            <person name="Soukal P."/>
            <person name="Eme L."/>
            <person name="Dacks J.B."/>
            <person name="Karnkowska A."/>
            <person name="Elias M."/>
            <person name="Hampl V."/>
        </authorList>
    </citation>
    <scope>NUCLEOTIDE SEQUENCE</scope>
    <source>
        <strain evidence="9">RCP-MX</strain>
    </source>
</reference>
<name>A0ABQ8U5U2_9EUKA</name>
<keyword evidence="6" id="KW-0862">Zinc</keyword>
<dbReference type="InterPro" id="IPR000555">
    <property type="entry name" value="JAMM/MPN+_dom"/>
</dbReference>
<dbReference type="SMART" id="SM00232">
    <property type="entry name" value="JAB_MPN"/>
    <property type="match status" value="1"/>
</dbReference>
<feature type="domain" description="MPN" evidence="8">
    <location>
        <begin position="40"/>
        <end position="176"/>
    </location>
</feature>
<keyword evidence="2" id="KW-0645">Protease</keyword>
<evidence type="ECO:0000256" key="5">
    <source>
        <dbReference type="ARBA" id="ARBA00022801"/>
    </source>
</evidence>
<evidence type="ECO:0000313" key="10">
    <source>
        <dbReference type="Proteomes" id="UP001141327"/>
    </source>
</evidence>
<dbReference type="Pfam" id="PF01398">
    <property type="entry name" value="JAB"/>
    <property type="match status" value="1"/>
</dbReference>
<sequence length="306" mass="34875">MAAPGKQVDLDAVYVHDRAEMQRIRALHPWRQDPHHFKYVKVSALALLKMVMHACSGGRLEVMGILQGRVTANTFIIMDSFALPVEGTETRVNAGDQANAYMAQYHEMSHSLGRPEDVVGWYHSHPGYGCWMSGIDVRTQTLNQMLDPYLAIVVDPVRTISSGRVEIGAFRCYPEGYKPPEFVQEYQSVPTHKMEDFGAHADRYYKLETTFFKSSTDNRMLDLLWNKYWVNTLSSSPLMANRDYFSQQVEDVAAKLDGIDLQARFTSKREYNPFKDVKKDGSKSAMEHLSGLMNQVMKHSLFNFAS</sequence>
<dbReference type="Gene3D" id="3.40.140.10">
    <property type="entry name" value="Cytidine Deaminase, domain 2"/>
    <property type="match status" value="1"/>
</dbReference>
<protein>
    <submittedName>
        <fullName evidence="9">COP9 signalosome complex subunit 5</fullName>
    </submittedName>
</protein>
<comment type="caution">
    <text evidence="9">The sequence shown here is derived from an EMBL/GenBank/DDBJ whole genome shotgun (WGS) entry which is preliminary data.</text>
</comment>
<dbReference type="PANTHER" id="PTHR10410">
    <property type="entry name" value="EUKARYOTIC TRANSLATION INITIATION FACTOR 3 -RELATED"/>
    <property type="match status" value="1"/>
</dbReference>
<dbReference type="PROSITE" id="PS50249">
    <property type="entry name" value="MPN"/>
    <property type="match status" value="1"/>
</dbReference>
<gene>
    <name evidence="9" type="ORF">PAPYR_10535</name>
</gene>
<dbReference type="CDD" id="cd08069">
    <property type="entry name" value="MPN_RPN11_CSN5"/>
    <property type="match status" value="1"/>
</dbReference>
<organism evidence="9 10">
    <name type="scientific">Paratrimastix pyriformis</name>
    <dbReference type="NCBI Taxonomy" id="342808"/>
    <lineage>
        <taxon>Eukaryota</taxon>
        <taxon>Metamonada</taxon>
        <taxon>Preaxostyla</taxon>
        <taxon>Paratrimastigidae</taxon>
        <taxon>Paratrimastix</taxon>
    </lineage>
</organism>
<proteinExistence type="inferred from homology"/>
<evidence type="ECO:0000256" key="7">
    <source>
        <dbReference type="ARBA" id="ARBA00023049"/>
    </source>
</evidence>
<evidence type="ECO:0000256" key="1">
    <source>
        <dbReference type="ARBA" id="ARBA00006008"/>
    </source>
</evidence>
<evidence type="ECO:0000256" key="3">
    <source>
        <dbReference type="ARBA" id="ARBA00022723"/>
    </source>
</evidence>
<dbReference type="InterPro" id="IPR037518">
    <property type="entry name" value="MPN"/>
</dbReference>
<keyword evidence="10" id="KW-1185">Reference proteome</keyword>
<keyword evidence="4" id="KW-0736">Signalosome</keyword>